<keyword evidence="5" id="KW-0143">Chaperone</keyword>
<dbReference type="GO" id="GO:0071555">
    <property type="term" value="P:cell wall organization"/>
    <property type="evidence" value="ECO:0007669"/>
    <property type="project" value="InterPro"/>
</dbReference>
<dbReference type="InterPro" id="IPR013783">
    <property type="entry name" value="Ig-like_fold"/>
</dbReference>
<geneLocation type="plasmid" evidence="8">
    <name>pVir68</name>
</geneLocation>
<evidence type="ECO:0000256" key="5">
    <source>
        <dbReference type="ARBA" id="ARBA00023186"/>
    </source>
</evidence>
<dbReference type="InterPro" id="IPR016147">
    <property type="entry name" value="Pili_assmbl_chaperone_N"/>
</dbReference>
<dbReference type="GO" id="GO:0030288">
    <property type="term" value="C:outer membrane-bounded periplasmic space"/>
    <property type="evidence" value="ECO:0007669"/>
    <property type="project" value="InterPro"/>
</dbReference>
<dbReference type="PANTHER" id="PTHR30251">
    <property type="entry name" value="PILUS ASSEMBLY CHAPERONE"/>
    <property type="match status" value="1"/>
</dbReference>
<dbReference type="InterPro" id="IPR036316">
    <property type="entry name" value="Pili_assmbl_chap_C_dom_sf"/>
</dbReference>
<dbReference type="InterPro" id="IPR001829">
    <property type="entry name" value="Pili_assmbl_chaperone_bac"/>
</dbReference>
<protein>
    <recommendedName>
        <fullName evidence="9">Molecular chaperone</fullName>
    </recommendedName>
</protein>
<dbReference type="PANTHER" id="PTHR30251:SF2">
    <property type="entry name" value="FIMBRIAL CHAPERONE YADV-RELATED"/>
    <property type="match status" value="1"/>
</dbReference>
<evidence type="ECO:0000256" key="3">
    <source>
        <dbReference type="ARBA" id="ARBA00022729"/>
    </source>
</evidence>
<feature type="domain" description="Pili assembly chaperone N-terminal" evidence="6">
    <location>
        <begin position="22"/>
        <end position="138"/>
    </location>
</feature>
<reference evidence="8" key="1">
    <citation type="journal article" date="2010" name="Vet. Microbiol.">
        <title>Pyrosequencing of the Vir plasmid of necrotoxigenic Escherichia coli.</title>
        <authorList>
            <person name="Johnson T.J."/>
            <person name="DebRoy C."/>
            <person name="Belton S."/>
            <person name="Williams M.L."/>
            <person name="Lawrence M."/>
            <person name="Nolan L.K."/>
            <person name="Thorsness J.L."/>
        </authorList>
    </citation>
    <scope>NUCLEOTIDE SEQUENCE [LARGE SCALE GENOMIC DNA]</scope>
    <source>
        <strain evidence="8">Vir68</strain>
        <plasmid evidence="8">pVir68</plasmid>
    </source>
</reference>
<dbReference type="EMBL" id="CP001162">
    <property type="protein sequence ID" value="ACT33557.1"/>
    <property type="molecule type" value="Genomic_DNA"/>
</dbReference>
<dbReference type="AlphaFoldDB" id="C5ZZP2"/>
<dbReference type="Gene3D" id="2.60.40.10">
    <property type="entry name" value="Immunoglobulins"/>
    <property type="match status" value="2"/>
</dbReference>
<dbReference type="Pfam" id="PF00345">
    <property type="entry name" value="PapD_N"/>
    <property type="match status" value="1"/>
</dbReference>
<dbReference type="InterPro" id="IPR016148">
    <property type="entry name" value="Pili_assmbl_chaperone_C"/>
</dbReference>
<keyword evidence="8" id="KW-0614">Plasmid</keyword>
<evidence type="ECO:0000256" key="2">
    <source>
        <dbReference type="ARBA" id="ARBA00007399"/>
    </source>
</evidence>
<keyword evidence="3" id="KW-0732">Signal</keyword>
<dbReference type="InterPro" id="IPR008962">
    <property type="entry name" value="PapD-like_sf"/>
</dbReference>
<evidence type="ECO:0000256" key="1">
    <source>
        <dbReference type="ARBA" id="ARBA00004418"/>
    </source>
</evidence>
<dbReference type="Pfam" id="PF02753">
    <property type="entry name" value="PapD_C"/>
    <property type="match status" value="1"/>
</dbReference>
<dbReference type="PRINTS" id="PR00969">
    <property type="entry name" value="CHAPERONPILI"/>
</dbReference>
<name>C5ZZP2_ECOLX</name>
<feature type="domain" description="Pili assembly chaperone C-terminal" evidence="7">
    <location>
        <begin position="160"/>
        <end position="223"/>
    </location>
</feature>
<dbReference type="SUPFAM" id="SSF49354">
    <property type="entry name" value="PapD-like"/>
    <property type="match status" value="1"/>
</dbReference>
<comment type="subcellular location">
    <subcellularLocation>
        <location evidence="1">Periplasm</location>
    </subcellularLocation>
</comment>
<gene>
    <name evidence="8" type="ORF">pVir_98</name>
</gene>
<organism evidence="8">
    <name type="scientific">Escherichia coli Vir68</name>
    <dbReference type="NCBI Taxonomy" id="563770"/>
    <lineage>
        <taxon>Bacteria</taxon>
        <taxon>Pseudomonadati</taxon>
        <taxon>Pseudomonadota</taxon>
        <taxon>Gammaproteobacteria</taxon>
        <taxon>Enterobacterales</taxon>
        <taxon>Enterobacteriaceae</taxon>
        <taxon>Escherichia</taxon>
    </lineage>
</organism>
<evidence type="ECO:0008006" key="9">
    <source>
        <dbReference type="Google" id="ProtNLM"/>
    </source>
</evidence>
<comment type="similarity">
    <text evidence="2">Belongs to the periplasmic pilus chaperone family.</text>
</comment>
<evidence type="ECO:0000313" key="8">
    <source>
        <dbReference type="EMBL" id="ACT33557.1"/>
    </source>
</evidence>
<proteinExistence type="inferred from homology"/>
<accession>C5ZZP2</accession>
<evidence type="ECO:0000259" key="7">
    <source>
        <dbReference type="Pfam" id="PF02753"/>
    </source>
</evidence>
<sequence>MLRNITAIIVAFLVINVANASVILNNTRIVIDNAKMEKNVQFTNSGDNPVLVQIQAQENGENDCPPFIALPAVFRMLPGAGQTVKVSLTKRDIPKDRESLFYMDYIEVPSVKKDDQNRNKLYLIIRSRVKVIFRPEGLVFSVNKLHKQLSYEQFGNIVTIKNNSPFYANIRSFYLTGKTGNINYPGSVTVPPYGESRVQVKKVGETYAGLKMTALIINDFGADEKVDIAKKIT</sequence>
<dbReference type="InterPro" id="IPR050643">
    <property type="entry name" value="Periplasmic_pilus_chap"/>
</dbReference>
<dbReference type="SUPFAM" id="SSF49584">
    <property type="entry name" value="Periplasmic chaperone C-domain"/>
    <property type="match status" value="1"/>
</dbReference>
<evidence type="ECO:0000259" key="6">
    <source>
        <dbReference type="Pfam" id="PF00345"/>
    </source>
</evidence>
<dbReference type="RefSeq" id="WP_012775886.1">
    <property type="nucleotide sequence ID" value="NC_012944.1"/>
</dbReference>
<evidence type="ECO:0000256" key="4">
    <source>
        <dbReference type="ARBA" id="ARBA00022764"/>
    </source>
</evidence>
<keyword evidence="4" id="KW-0574">Periplasm</keyword>